<dbReference type="PANTHER" id="PTHR24348:SF22">
    <property type="entry name" value="NON-SPECIFIC SERINE_THREONINE PROTEIN KINASE"/>
    <property type="match status" value="1"/>
</dbReference>
<proteinExistence type="inferred from homology"/>
<keyword evidence="3" id="KW-0418">Kinase</keyword>
<keyword evidence="6" id="KW-0723">Serine/threonine-protein kinase</keyword>
<evidence type="ECO:0000256" key="6">
    <source>
        <dbReference type="RuleBase" id="RU000304"/>
    </source>
</evidence>
<dbReference type="PROSITE" id="PS50011">
    <property type="entry name" value="PROTEIN_KINASE_DOM"/>
    <property type="match status" value="1"/>
</dbReference>
<dbReference type="PROSITE" id="PS00108">
    <property type="entry name" value="PROTEIN_KINASE_ST"/>
    <property type="match status" value="1"/>
</dbReference>
<evidence type="ECO:0000256" key="1">
    <source>
        <dbReference type="ARBA" id="ARBA00022679"/>
    </source>
</evidence>
<keyword evidence="1" id="KW-0808">Transferase</keyword>
<dbReference type="GO" id="GO:0004674">
    <property type="term" value="F:protein serine/threonine kinase activity"/>
    <property type="evidence" value="ECO:0007669"/>
    <property type="project" value="UniProtKB-KW"/>
</dbReference>
<sequence>MNNNQQNHIPPQCNFVNSKQFHNPQVNFVNNNQLPTFIQQPQIPHFNQHPFQQGINHQPQNINQQQQIQQKLTFPLFFKDIEKQDLLTISGIEYIKKRLIGKGSYGLVYLIQNKQTFELYALKIQSSIQKEEIEILQKLKQKVFKNLVNIIEFQKHHETNEYFLLMEYCENSLQNEIDKHPLDKNEARYIIKQIANGIKELHEQKIIHRDLKPENILVFVKKDHNINLSQKIYKICDFGLSSTKDLALTLQCGTAHYMPPEQIQQNNNHQGYDQSVDIWAFGTVIYELFTQKVMFMKSNRQEIYKEILNITQEEIDQKIKNNLTMLDQKYVMLVQKMIQIDPSKRITIDSILLQLNQKGKNIQTHNPQELCRKQRSNSEGNNGLNQIQKPQQNIFSTEQQTPIYQFQQKNTQNIQTNIQSFINQEKFNKFNQQKILNQNKEQLPQ</sequence>
<dbReference type="Proteomes" id="UP000688137">
    <property type="component" value="Unassembled WGS sequence"/>
</dbReference>
<dbReference type="InterPro" id="IPR017441">
    <property type="entry name" value="Protein_kinase_ATP_BS"/>
</dbReference>
<dbReference type="PANTHER" id="PTHR24348">
    <property type="entry name" value="SERINE/THREONINE-PROTEIN KINASE UNC-51-RELATED"/>
    <property type="match status" value="1"/>
</dbReference>
<dbReference type="GO" id="GO:0016020">
    <property type="term" value="C:membrane"/>
    <property type="evidence" value="ECO:0007669"/>
    <property type="project" value="TreeGrafter"/>
</dbReference>
<evidence type="ECO:0000256" key="2">
    <source>
        <dbReference type="ARBA" id="ARBA00022741"/>
    </source>
</evidence>
<dbReference type="GO" id="GO:0000407">
    <property type="term" value="C:phagophore assembly site"/>
    <property type="evidence" value="ECO:0007669"/>
    <property type="project" value="TreeGrafter"/>
</dbReference>
<evidence type="ECO:0000313" key="8">
    <source>
        <dbReference type="EMBL" id="CAD8043116.1"/>
    </source>
</evidence>
<dbReference type="GO" id="GO:0005524">
    <property type="term" value="F:ATP binding"/>
    <property type="evidence" value="ECO:0007669"/>
    <property type="project" value="UniProtKB-UniRule"/>
</dbReference>
<comment type="similarity">
    <text evidence="6">Belongs to the protein kinase superfamily.</text>
</comment>
<dbReference type="InterPro" id="IPR000719">
    <property type="entry name" value="Prot_kinase_dom"/>
</dbReference>
<dbReference type="GO" id="GO:0005776">
    <property type="term" value="C:autophagosome"/>
    <property type="evidence" value="ECO:0007669"/>
    <property type="project" value="TreeGrafter"/>
</dbReference>
<dbReference type="PROSITE" id="PS00107">
    <property type="entry name" value="PROTEIN_KINASE_ATP"/>
    <property type="match status" value="1"/>
</dbReference>
<evidence type="ECO:0000313" key="9">
    <source>
        <dbReference type="Proteomes" id="UP000688137"/>
    </source>
</evidence>
<evidence type="ECO:0000259" key="7">
    <source>
        <dbReference type="PROSITE" id="PS50011"/>
    </source>
</evidence>
<reference evidence="8" key="1">
    <citation type="submission" date="2021-01" db="EMBL/GenBank/DDBJ databases">
        <authorList>
            <consortium name="Genoscope - CEA"/>
            <person name="William W."/>
        </authorList>
    </citation>
    <scope>NUCLEOTIDE SEQUENCE</scope>
</reference>
<dbReference type="InterPro" id="IPR008271">
    <property type="entry name" value="Ser/Thr_kinase_AS"/>
</dbReference>
<evidence type="ECO:0000256" key="3">
    <source>
        <dbReference type="ARBA" id="ARBA00022777"/>
    </source>
</evidence>
<accession>A0A8S1JSL0</accession>
<feature type="domain" description="Protein kinase" evidence="7">
    <location>
        <begin position="94"/>
        <end position="362"/>
    </location>
</feature>
<evidence type="ECO:0000256" key="4">
    <source>
        <dbReference type="ARBA" id="ARBA00022840"/>
    </source>
</evidence>
<dbReference type="GO" id="GO:0005829">
    <property type="term" value="C:cytosol"/>
    <property type="evidence" value="ECO:0007669"/>
    <property type="project" value="TreeGrafter"/>
</dbReference>
<dbReference type="InterPro" id="IPR045269">
    <property type="entry name" value="Atg1-like"/>
</dbReference>
<keyword evidence="9" id="KW-1185">Reference proteome</keyword>
<dbReference type="GO" id="GO:0010506">
    <property type="term" value="P:regulation of autophagy"/>
    <property type="evidence" value="ECO:0007669"/>
    <property type="project" value="InterPro"/>
</dbReference>
<dbReference type="AlphaFoldDB" id="A0A8S1JSL0"/>
<dbReference type="Pfam" id="PF00069">
    <property type="entry name" value="Pkinase"/>
    <property type="match status" value="1"/>
</dbReference>
<dbReference type="GO" id="GO:0000045">
    <property type="term" value="P:autophagosome assembly"/>
    <property type="evidence" value="ECO:0007669"/>
    <property type="project" value="TreeGrafter"/>
</dbReference>
<comment type="caution">
    <text evidence="8">The sequence shown here is derived from an EMBL/GenBank/DDBJ whole genome shotgun (WGS) entry which is preliminary data.</text>
</comment>
<organism evidence="8 9">
    <name type="scientific">Paramecium primaurelia</name>
    <dbReference type="NCBI Taxonomy" id="5886"/>
    <lineage>
        <taxon>Eukaryota</taxon>
        <taxon>Sar</taxon>
        <taxon>Alveolata</taxon>
        <taxon>Ciliophora</taxon>
        <taxon>Intramacronucleata</taxon>
        <taxon>Oligohymenophorea</taxon>
        <taxon>Peniculida</taxon>
        <taxon>Parameciidae</taxon>
        <taxon>Paramecium</taxon>
    </lineage>
</organism>
<dbReference type="OMA" id="EARYIIK"/>
<dbReference type="EMBL" id="CAJJDM010000001">
    <property type="protein sequence ID" value="CAD8043116.1"/>
    <property type="molecule type" value="Genomic_DNA"/>
</dbReference>
<keyword evidence="2 5" id="KW-0547">Nucleotide-binding</keyword>
<keyword evidence="4 5" id="KW-0067">ATP-binding</keyword>
<dbReference type="SMART" id="SM00220">
    <property type="entry name" value="S_TKc"/>
    <property type="match status" value="1"/>
</dbReference>
<protein>
    <recommendedName>
        <fullName evidence="7">Protein kinase domain-containing protein</fullName>
    </recommendedName>
</protein>
<feature type="binding site" evidence="5">
    <location>
        <position position="123"/>
    </location>
    <ligand>
        <name>ATP</name>
        <dbReference type="ChEBI" id="CHEBI:30616"/>
    </ligand>
</feature>
<evidence type="ECO:0000256" key="5">
    <source>
        <dbReference type="PROSITE-ProRule" id="PRU10141"/>
    </source>
</evidence>
<gene>
    <name evidence="8" type="ORF">PPRIM_AZ9-3.1.T0040339</name>
</gene>
<name>A0A8S1JSL0_PARPR</name>